<dbReference type="EMBL" id="BHVZ01000014">
    <property type="protein sequence ID" value="GCB30541.1"/>
    <property type="molecule type" value="Genomic_DNA"/>
</dbReference>
<dbReference type="AlphaFoldDB" id="A0A401LG92"/>
<dbReference type="Proteomes" id="UP000287361">
    <property type="component" value="Unassembled WGS sequence"/>
</dbReference>
<organism evidence="2 3">
    <name type="scientific">Anaerotignum faecicola</name>
    <dbReference type="NCBI Taxonomy" id="2358141"/>
    <lineage>
        <taxon>Bacteria</taxon>
        <taxon>Bacillati</taxon>
        <taxon>Bacillota</taxon>
        <taxon>Clostridia</taxon>
        <taxon>Lachnospirales</taxon>
        <taxon>Anaerotignaceae</taxon>
        <taxon>Anaerotignum</taxon>
    </lineage>
</organism>
<protein>
    <submittedName>
        <fullName evidence="2">Uncharacterized protein</fullName>
    </submittedName>
</protein>
<keyword evidence="3" id="KW-1185">Reference proteome</keyword>
<comment type="caution">
    <text evidence="2">The sequence shown here is derived from an EMBL/GenBank/DDBJ whole genome shotgun (WGS) entry which is preliminary data.</text>
</comment>
<gene>
    <name evidence="2" type="ORF">KGMB03357_22020</name>
</gene>
<name>A0A401LG92_9FIRM</name>
<sequence length="224" mass="25972">MQERCDMKEIQKMLGSFSCPELAELSALATKYKMNFADLGIKRDLIDPKLKDNLEEISKVMRLWRENIDFQSLEKTIETFKTNNFFESPEYSALIKKMEEIAKPGAALQKYWKGALDTMQEVALHNPNAVADYLESVGKEFDCSVIQEEISFSEEEIEHISSEEFAEAFKEQLENPEGFQERVANWTEGKRKEYYILRGVISIVIHIIYDVALLPWLQSLVNLK</sequence>
<evidence type="ECO:0000256" key="1">
    <source>
        <dbReference type="SAM" id="Phobius"/>
    </source>
</evidence>
<reference evidence="2 3" key="1">
    <citation type="submission" date="2018-10" db="EMBL/GenBank/DDBJ databases">
        <title>Draft Genome Sequence of Anaerotignum sp. KCTC 15736.</title>
        <authorList>
            <person name="Choi S.H."/>
            <person name="Kim J.S."/>
            <person name="Kang S.W."/>
            <person name="Lee J.S."/>
            <person name="Park S.H."/>
        </authorList>
    </citation>
    <scope>NUCLEOTIDE SEQUENCE [LARGE SCALE GENOMIC DNA]</scope>
    <source>
        <strain evidence="2 3">KCTC 15736</strain>
    </source>
</reference>
<proteinExistence type="predicted"/>
<keyword evidence="1" id="KW-1133">Transmembrane helix</keyword>
<dbReference type="OrthoDB" id="2088377at2"/>
<keyword evidence="1" id="KW-0812">Transmembrane</keyword>
<feature type="transmembrane region" description="Helical" evidence="1">
    <location>
        <begin position="195"/>
        <end position="217"/>
    </location>
</feature>
<evidence type="ECO:0000313" key="2">
    <source>
        <dbReference type="EMBL" id="GCB30541.1"/>
    </source>
</evidence>
<keyword evidence="1" id="KW-0472">Membrane</keyword>
<evidence type="ECO:0000313" key="3">
    <source>
        <dbReference type="Proteomes" id="UP000287361"/>
    </source>
</evidence>
<accession>A0A401LG92</accession>